<evidence type="ECO:0000313" key="1">
    <source>
        <dbReference type="EMBL" id="KAF4126192.1"/>
    </source>
</evidence>
<proteinExistence type="predicted"/>
<accession>A0A9P4Z138</accession>
<dbReference type="RefSeq" id="XP_035324844.1">
    <property type="nucleotide sequence ID" value="XM_035463420.1"/>
</dbReference>
<dbReference type="AlphaFoldDB" id="A0A9P4Z138"/>
<reference evidence="1" key="1">
    <citation type="submission" date="2020-03" db="EMBL/GenBank/DDBJ databases">
        <title>Site-based positive gene gene selection in Geosmithia morbida across the United States reveals a broad range of putative effectors and factors for local host and environmental adapation.</title>
        <authorList>
            <person name="Onufrak A."/>
            <person name="Murdoch R.W."/>
            <person name="Gazis R."/>
            <person name="Huff M."/>
            <person name="Staton M."/>
            <person name="Klingeman W."/>
            <person name="Hadziabdic D."/>
        </authorList>
    </citation>
    <scope>NUCLEOTIDE SEQUENCE</scope>
    <source>
        <strain evidence="1">1262</strain>
    </source>
</reference>
<organism evidence="1 2">
    <name type="scientific">Geosmithia morbida</name>
    <dbReference type="NCBI Taxonomy" id="1094350"/>
    <lineage>
        <taxon>Eukaryota</taxon>
        <taxon>Fungi</taxon>
        <taxon>Dikarya</taxon>
        <taxon>Ascomycota</taxon>
        <taxon>Pezizomycotina</taxon>
        <taxon>Sordariomycetes</taxon>
        <taxon>Hypocreomycetidae</taxon>
        <taxon>Hypocreales</taxon>
        <taxon>Bionectriaceae</taxon>
        <taxon>Geosmithia</taxon>
    </lineage>
</organism>
<sequence length="134" mass="14405">MLAATAAKCASLLPDDDEVRATGARLKQDVLPVIYAMLASIPFFLIDDVEGALIRSDRILPGPSAGGLLAMYPLYLVRMQKSVITSDIGRHIRGCLSWIGHWQGIGQAKVLARNEEDMSSVASAHTVVWAAMAV</sequence>
<comment type="caution">
    <text evidence="1">The sequence shown here is derived from an EMBL/GenBank/DDBJ whole genome shotgun (WGS) entry which is preliminary data.</text>
</comment>
<protein>
    <submittedName>
        <fullName evidence="1">Uncharacterized protein</fullName>
    </submittedName>
</protein>
<name>A0A9P4Z138_9HYPO</name>
<dbReference type="OrthoDB" id="3525185at2759"/>
<dbReference type="GeneID" id="55967668"/>
<dbReference type="Proteomes" id="UP000749293">
    <property type="component" value="Unassembled WGS sequence"/>
</dbReference>
<keyword evidence="2" id="KW-1185">Reference proteome</keyword>
<evidence type="ECO:0000313" key="2">
    <source>
        <dbReference type="Proteomes" id="UP000749293"/>
    </source>
</evidence>
<gene>
    <name evidence="1" type="ORF">GMORB2_1438</name>
</gene>
<dbReference type="EMBL" id="JAANYQ010000002">
    <property type="protein sequence ID" value="KAF4126192.1"/>
    <property type="molecule type" value="Genomic_DNA"/>
</dbReference>